<evidence type="ECO:0000313" key="8">
    <source>
        <dbReference type="Proteomes" id="UP001199469"/>
    </source>
</evidence>
<dbReference type="Gene3D" id="1.10.357.10">
    <property type="entry name" value="Tetracycline Repressor, domain 2"/>
    <property type="match status" value="1"/>
</dbReference>
<dbReference type="PRINTS" id="PR00455">
    <property type="entry name" value="HTHTETR"/>
</dbReference>
<evidence type="ECO:0000256" key="5">
    <source>
        <dbReference type="PROSITE-ProRule" id="PRU00335"/>
    </source>
</evidence>
<keyword evidence="1" id="KW-0678">Repressor</keyword>
<dbReference type="InterPro" id="IPR041490">
    <property type="entry name" value="KstR2_TetR_C"/>
</dbReference>
<dbReference type="SUPFAM" id="SSF48498">
    <property type="entry name" value="Tetracyclin repressor-like, C-terminal domain"/>
    <property type="match status" value="1"/>
</dbReference>
<keyword evidence="4" id="KW-0804">Transcription</keyword>
<feature type="domain" description="HTH tetR-type" evidence="6">
    <location>
        <begin position="18"/>
        <end position="78"/>
    </location>
</feature>
<keyword evidence="8" id="KW-1185">Reference proteome</keyword>
<dbReference type="RefSeq" id="WP_230735739.1">
    <property type="nucleotide sequence ID" value="NZ_JAJNDB010000003.1"/>
</dbReference>
<dbReference type="PROSITE" id="PS50977">
    <property type="entry name" value="HTH_TETR_2"/>
    <property type="match status" value="1"/>
</dbReference>
<evidence type="ECO:0000256" key="2">
    <source>
        <dbReference type="ARBA" id="ARBA00023015"/>
    </source>
</evidence>
<reference evidence="7 8" key="1">
    <citation type="submission" date="2021-11" db="EMBL/GenBank/DDBJ databases">
        <title>Draft genome sequence of Actinomycetospora sp. SF1 isolated from the rhizosphere soil.</title>
        <authorList>
            <person name="Duangmal K."/>
            <person name="Chantavorakit T."/>
        </authorList>
    </citation>
    <scope>NUCLEOTIDE SEQUENCE [LARGE SCALE GENOMIC DNA]</scope>
    <source>
        <strain evidence="7 8">TBRC 5722</strain>
    </source>
</reference>
<dbReference type="Pfam" id="PF00440">
    <property type="entry name" value="TetR_N"/>
    <property type="match status" value="1"/>
</dbReference>
<keyword evidence="3 5" id="KW-0238">DNA-binding</keyword>
<evidence type="ECO:0000256" key="4">
    <source>
        <dbReference type="ARBA" id="ARBA00023163"/>
    </source>
</evidence>
<dbReference type="InterPro" id="IPR009057">
    <property type="entry name" value="Homeodomain-like_sf"/>
</dbReference>
<keyword evidence="2" id="KW-0805">Transcription regulation</keyword>
<sequence>MSSAESVAPHGRASARRELVEAQIYEQATRLFAERGFAGTSLQDVADAMGMTRSALYYYVKNKDQLLAQLVTEITSGPADAAEEIAGRDLDAPDKLRELVRLIAARQADHSARFRLVIRSESELPPELATAHETAKRRVLDGFVRVVDQGVRSGEFRPRPVRTTALALIGMCNWVAWWFHPGGAQSADEVADQMAEMAVALVAQSPDRTPESPRPDDPAAALHLLRQDLDYLEHIITTSSPPSKD</sequence>
<protein>
    <submittedName>
        <fullName evidence="7">TetR/AcrR family transcriptional regulator</fullName>
    </submittedName>
</protein>
<dbReference type="SUPFAM" id="SSF46689">
    <property type="entry name" value="Homeodomain-like"/>
    <property type="match status" value="1"/>
</dbReference>
<dbReference type="Proteomes" id="UP001199469">
    <property type="component" value="Unassembled WGS sequence"/>
</dbReference>
<proteinExistence type="predicted"/>
<accession>A0ABS8P9V6</accession>
<comment type="caution">
    <text evidence="7">The sequence shown here is derived from an EMBL/GenBank/DDBJ whole genome shotgun (WGS) entry which is preliminary data.</text>
</comment>
<name>A0ABS8P9V6_9PSEU</name>
<dbReference type="PANTHER" id="PTHR30055">
    <property type="entry name" value="HTH-TYPE TRANSCRIPTIONAL REGULATOR RUTR"/>
    <property type="match status" value="1"/>
</dbReference>
<evidence type="ECO:0000256" key="3">
    <source>
        <dbReference type="ARBA" id="ARBA00023125"/>
    </source>
</evidence>
<dbReference type="InterPro" id="IPR050109">
    <property type="entry name" value="HTH-type_TetR-like_transc_reg"/>
</dbReference>
<evidence type="ECO:0000256" key="1">
    <source>
        <dbReference type="ARBA" id="ARBA00022491"/>
    </source>
</evidence>
<evidence type="ECO:0000313" key="7">
    <source>
        <dbReference type="EMBL" id="MCD2195057.1"/>
    </source>
</evidence>
<evidence type="ECO:0000259" key="6">
    <source>
        <dbReference type="PROSITE" id="PS50977"/>
    </source>
</evidence>
<organism evidence="7 8">
    <name type="scientific">Actinomycetospora endophytica</name>
    <dbReference type="NCBI Taxonomy" id="2291215"/>
    <lineage>
        <taxon>Bacteria</taxon>
        <taxon>Bacillati</taxon>
        <taxon>Actinomycetota</taxon>
        <taxon>Actinomycetes</taxon>
        <taxon>Pseudonocardiales</taxon>
        <taxon>Pseudonocardiaceae</taxon>
        <taxon>Actinomycetospora</taxon>
    </lineage>
</organism>
<dbReference type="PANTHER" id="PTHR30055:SF175">
    <property type="entry name" value="HTH-TYPE TRANSCRIPTIONAL REPRESSOR KSTR2"/>
    <property type="match status" value="1"/>
</dbReference>
<gene>
    <name evidence="7" type="ORF">LQ327_16955</name>
</gene>
<feature type="DNA-binding region" description="H-T-H motif" evidence="5">
    <location>
        <begin position="41"/>
        <end position="60"/>
    </location>
</feature>
<dbReference type="Pfam" id="PF17932">
    <property type="entry name" value="TetR_C_24"/>
    <property type="match status" value="1"/>
</dbReference>
<dbReference type="EMBL" id="JAJNDB010000003">
    <property type="protein sequence ID" value="MCD2195057.1"/>
    <property type="molecule type" value="Genomic_DNA"/>
</dbReference>
<dbReference type="InterPro" id="IPR001647">
    <property type="entry name" value="HTH_TetR"/>
</dbReference>
<dbReference type="InterPro" id="IPR036271">
    <property type="entry name" value="Tet_transcr_reg_TetR-rel_C_sf"/>
</dbReference>